<organism evidence="2 3">
    <name type="scientific">Amycolatopsis rhabdoformis</name>
    <dbReference type="NCBI Taxonomy" id="1448059"/>
    <lineage>
        <taxon>Bacteria</taxon>
        <taxon>Bacillati</taxon>
        <taxon>Actinomycetota</taxon>
        <taxon>Actinomycetes</taxon>
        <taxon>Pseudonocardiales</taxon>
        <taxon>Pseudonocardiaceae</taxon>
        <taxon>Amycolatopsis</taxon>
    </lineage>
</organism>
<evidence type="ECO:0000313" key="3">
    <source>
        <dbReference type="Proteomes" id="UP001330812"/>
    </source>
</evidence>
<keyword evidence="1" id="KW-1133">Transmembrane helix</keyword>
<accession>A0ABZ1I2U0</accession>
<dbReference type="Proteomes" id="UP001330812">
    <property type="component" value="Chromosome"/>
</dbReference>
<name>A0ABZ1I2U0_9PSEU</name>
<keyword evidence="3" id="KW-1185">Reference proteome</keyword>
<evidence type="ECO:0000256" key="1">
    <source>
        <dbReference type="SAM" id="Phobius"/>
    </source>
</evidence>
<keyword evidence="1" id="KW-0472">Membrane</keyword>
<feature type="transmembrane region" description="Helical" evidence="1">
    <location>
        <begin position="65"/>
        <end position="86"/>
    </location>
</feature>
<sequence length="373" mass="38787">MTEGARVHSILTDAELDEALAALSPALPFDDSVAERIRAKAGLAPGLAVGLAAGRVKERGSRKRWFAAAAAVVVLAVGAVVVRPLLGGDFTPVASAAAARDLERAATFAEGQGEPGPGEFLYVEYREASLGSASTRTGQLLTAVFDTESQVWIPADRAQEWLKRTTPHGPQRWLVGSAELARTEGDGGLLDPTTLAPSEVRAPCGDFPGWNGEVSAHLVEGDCSADSGDWGHVTPQFLTGLPTDPQRLYARMLADAGNRPEEVVSLAATVLRSGQADRELRTALLRALMLVPGLAVTDGEANLDGRVGVGLGSVQGEVRAEIVVDPATGRYLGDRDVLLKPGIGMWQGIPAGTVISSSAVETAVVPGIGVGPR</sequence>
<evidence type="ECO:0000313" key="2">
    <source>
        <dbReference type="EMBL" id="WSE28702.1"/>
    </source>
</evidence>
<dbReference type="InterPro" id="IPR047789">
    <property type="entry name" value="CU044_5270-like"/>
</dbReference>
<dbReference type="RefSeq" id="WP_326567701.1">
    <property type="nucleotide sequence ID" value="NZ_CP142149.1"/>
</dbReference>
<keyword evidence="1" id="KW-0812">Transmembrane</keyword>
<proteinExistence type="predicted"/>
<dbReference type="NCBIfam" id="NF038083">
    <property type="entry name" value="CU044_5270_fam"/>
    <property type="match status" value="1"/>
</dbReference>
<reference evidence="2 3" key="1">
    <citation type="journal article" date="2015" name="Int. J. Syst. Evol. Microbiol.">
        <title>Amycolatopsis rhabdoformis sp. nov., an actinomycete isolated from a tropical forest soil.</title>
        <authorList>
            <person name="Souza W.R."/>
            <person name="Silva R.E."/>
            <person name="Goodfellow M."/>
            <person name="Busarakam K."/>
            <person name="Figueiro F.S."/>
            <person name="Ferreira D."/>
            <person name="Rodrigues-Filho E."/>
            <person name="Moraes L.A.B."/>
            <person name="Zucchi T.D."/>
        </authorList>
    </citation>
    <scope>NUCLEOTIDE SEQUENCE [LARGE SCALE GENOMIC DNA]</scope>
    <source>
        <strain evidence="2 3">NCIMB 14900</strain>
    </source>
</reference>
<protein>
    <submittedName>
        <fullName evidence="2">CU044_5270 family protein</fullName>
    </submittedName>
</protein>
<dbReference type="EMBL" id="CP142149">
    <property type="protein sequence ID" value="WSE28702.1"/>
    <property type="molecule type" value="Genomic_DNA"/>
</dbReference>
<gene>
    <name evidence="2" type="ORF">VSH64_38675</name>
</gene>